<organism evidence="1 2">
    <name type="scientific">Solanum verrucosum</name>
    <dbReference type="NCBI Taxonomy" id="315347"/>
    <lineage>
        <taxon>Eukaryota</taxon>
        <taxon>Viridiplantae</taxon>
        <taxon>Streptophyta</taxon>
        <taxon>Embryophyta</taxon>
        <taxon>Tracheophyta</taxon>
        <taxon>Spermatophyta</taxon>
        <taxon>Magnoliopsida</taxon>
        <taxon>eudicotyledons</taxon>
        <taxon>Gunneridae</taxon>
        <taxon>Pentapetalae</taxon>
        <taxon>asterids</taxon>
        <taxon>lamiids</taxon>
        <taxon>Solanales</taxon>
        <taxon>Solanaceae</taxon>
        <taxon>Solanoideae</taxon>
        <taxon>Solaneae</taxon>
        <taxon>Solanum</taxon>
    </lineage>
</organism>
<dbReference type="AlphaFoldDB" id="A0AAF0TUW3"/>
<evidence type="ECO:0000313" key="1">
    <source>
        <dbReference type="EMBL" id="WMV33144.1"/>
    </source>
</evidence>
<dbReference type="Proteomes" id="UP001234989">
    <property type="component" value="Chromosome 6"/>
</dbReference>
<evidence type="ECO:0000313" key="2">
    <source>
        <dbReference type="Proteomes" id="UP001234989"/>
    </source>
</evidence>
<gene>
    <name evidence="1" type="ORF">MTR67_026529</name>
</gene>
<sequence length="297" mass="34627">MCQKARVKRLEEGDTNSTFFHNVIKEKNKRLSIHKIKDQDGNWVEGTTQVATAAVNYFSNLFKAKDIDENNDIFNVIDREIVNNINKPNVGGNVVIKLDMSKAYDRVSWPFLCFVLRHFGFAESWIDLIYGFISKFWYTMLVNGSRHGFFNSGRGMKVRMETVEHLFCSGHFAQLLWSSFLGRMGICTRNTSLRDLIQRCWNCTAKNPVVAYVVKILPPILMWEQWRSRCNSRYDEEKPSIIRSTALISFNIFQLSKKTFTNLNIPENWENLLKLMELSIVDTSSVPVRWLKPRSYL</sequence>
<keyword evidence="2" id="KW-1185">Reference proteome</keyword>
<accession>A0AAF0TUW3</accession>
<evidence type="ECO:0008006" key="3">
    <source>
        <dbReference type="Google" id="ProtNLM"/>
    </source>
</evidence>
<dbReference type="EMBL" id="CP133617">
    <property type="protein sequence ID" value="WMV33144.1"/>
    <property type="molecule type" value="Genomic_DNA"/>
</dbReference>
<reference evidence="1" key="1">
    <citation type="submission" date="2023-08" db="EMBL/GenBank/DDBJ databases">
        <title>A de novo genome assembly of Solanum verrucosum Schlechtendal, a Mexican diploid species geographically isolated from the other diploid A-genome species in potato relatives.</title>
        <authorList>
            <person name="Hosaka K."/>
        </authorList>
    </citation>
    <scope>NUCLEOTIDE SEQUENCE</scope>
    <source>
        <tissue evidence="1">Young leaves</tissue>
    </source>
</reference>
<protein>
    <recommendedName>
        <fullName evidence="3">Reverse transcriptase domain-containing protein</fullName>
    </recommendedName>
</protein>
<name>A0AAF0TUW3_SOLVR</name>
<proteinExistence type="predicted"/>